<comment type="catalytic activity">
    <reaction evidence="8">
        <text>NAD(+) + NADPH + H(+)(in) = NADH + NADP(+) + H(+)(out)</text>
        <dbReference type="Rhea" id="RHEA:47992"/>
        <dbReference type="ChEBI" id="CHEBI:15378"/>
        <dbReference type="ChEBI" id="CHEBI:57540"/>
        <dbReference type="ChEBI" id="CHEBI:57783"/>
        <dbReference type="ChEBI" id="CHEBI:57945"/>
        <dbReference type="ChEBI" id="CHEBI:58349"/>
        <dbReference type="EC" id="7.1.1.1"/>
    </reaction>
</comment>
<dbReference type="Pfam" id="PF05222">
    <property type="entry name" value="AlaDh_PNT_N"/>
    <property type="match status" value="1"/>
</dbReference>
<feature type="domain" description="Alanine dehydrogenase/pyridine nucleotide transhydrogenase N-terminal" evidence="10">
    <location>
        <begin position="11"/>
        <end position="142"/>
    </location>
</feature>
<evidence type="ECO:0000256" key="3">
    <source>
        <dbReference type="ARBA" id="ARBA00012943"/>
    </source>
</evidence>
<feature type="domain" description="Alanine dehydrogenase/pyridine nucleotide transhydrogenase NAD(H)-binding" evidence="9">
    <location>
        <begin position="151"/>
        <end position="315"/>
    </location>
</feature>
<dbReference type="SMART" id="SM01003">
    <property type="entry name" value="AlaDh_PNT_N"/>
    <property type="match status" value="1"/>
</dbReference>
<evidence type="ECO:0000256" key="7">
    <source>
        <dbReference type="ARBA" id="ARBA00023027"/>
    </source>
</evidence>
<dbReference type="Proteomes" id="UP001244787">
    <property type="component" value="Unassembled WGS sequence"/>
</dbReference>
<evidence type="ECO:0000256" key="1">
    <source>
        <dbReference type="ARBA" id="ARBA00003943"/>
    </source>
</evidence>
<name>A0ABT8DIC8_9FLAO</name>
<evidence type="ECO:0000256" key="6">
    <source>
        <dbReference type="ARBA" id="ARBA00022967"/>
    </source>
</evidence>
<dbReference type="InterPro" id="IPR036291">
    <property type="entry name" value="NAD(P)-bd_dom_sf"/>
</dbReference>
<keyword evidence="4" id="KW-0547">Nucleotide-binding</keyword>
<dbReference type="SUPFAM" id="SSF52283">
    <property type="entry name" value="Formate/glycerate dehydrogenase catalytic domain-like"/>
    <property type="match status" value="1"/>
</dbReference>
<keyword evidence="7" id="KW-0520">NAD</keyword>
<comment type="caution">
    <text evidence="11">The sequence shown here is derived from an EMBL/GenBank/DDBJ whole genome shotgun (WGS) entry which is preliminary data.</text>
</comment>
<dbReference type="InterPro" id="IPR007886">
    <property type="entry name" value="AlaDH/PNT_N"/>
</dbReference>
<evidence type="ECO:0000256" key="4">
    <source>
        <dbReference type="ARBA" id="ARBA00022741"/>
    </source>
</evidence>
<dbReference type="PANTHER" id="PTHR10160:SF19">
    <property type="entry name" value="PROTON-TRANSLOCATING NAD(P)(+) TRANSHYDROGENASE"/>
    <property type="match status" value="1"/>
</dbReference>
<dbReference type="EMBL" id="JAUGQQ010000001">
    <property type="protein sequence ID" value="MDN3722948.1"/>
    <property type="molecule type" value="Genomic_DNA"/>
</dbReference>
<dbReference type="CDD" id="cd05304">
    <property type="entry name" value="Rubrum_tdh"/>
    <property type="match status" value="1"/>
</dbReference>
<dbReference type="PROSITE" id="PS00837">
    <property type="entry name" value="ALADH_PNT_2"/>
    <property type="match status" value="1"/>
</dbReference>
<keyword evidence="5" id="KW-0521">NADP</keyword>
<keyword evidence="6" id="KW-1278">Translocase</keyword>
<gene>
    <name evidence="11" type="ORF">QRD02_01015</name>
</gene>
<dbReference type="PANTHER" id="PTHR10160">
    <property type="entry name" value="NAD(P) TRANSHYDROGENASE"/>
    <property type="match status" value="1"/>
</dbReference>
<evidence type="ECO:0000313" key="11">
    <source>
        <dbReference type="EMBL" id="MDN3722948.1"/>
    </source>
</evidence>
<dbReference type="InterPro" id="IPR007698">
    <property type="entry name" value="AlaDH/PNT_NAD(H)-bd"/>
</dbReference>
<dbReference type="SMART" id="SM01002">
    <property type="entry name" value="AlaDh_PNT_C"/>
    <property type="match status" value="1"/>
</dbReference>
<dbReference type="InterPro" id="IPR008143">
    <property type="entry name" value="Ala_DH/PNT_CS2"/>
</dbReference>
<comment type="similarity">
    <text evidence="2">Belongs to the AlaDH/PNT family.</text>
</comment>
<evidence type="ECO:0000256" key="2">
    <source>
        <dbReference type="ARBA" id="ARBA00005689"/>
    </source>
</evidence>
<evidence type="ECO:0000313" key="12">
    <source>
        <dbReference type="Proteomes" id="UP001244787"/>
    </source>
</evidence>
<dbReference type="SUPFAM" id="SSF51735">
    <property type="entry name" value="NAD(P)-binding Rossmann-fold domains"/>
    <property type="match status" value="1"/>
</dbReference>
<dbReference type="RefSeq" id="WP_290253034.1">
    <property type="nucleotide sequence ID" value="NZ_JAUGQQ010000001.1"/>
</dbReference>
<evidence type="ECO:0000256" key="8">
    <source>
        <dbReference type="ARBA" id="ARBA00048202"/>
    </source>
</evidence>
<organism evidence="11 12">
    <name type="scientific">Aequorivita aurantiaca</name>
    <dbReference type="NCBI Taxonomy" id="3053356"/>
    <lineage>
        <taxon>Bacteria</taxon>
        <taxon>Pseudomonadati</taxon>
        <taxon>Bacteroidota</taxon>
        <taxon>Flavobacteriia</taxon>
        <taxon>Flavobacteriales</taxon>
        <taxon>Flavobacteriaceae</taxon>
        <taxon>Aequorivita</taxon>
    </lineage>
</organism>
<evidence type="ECO:0000259" key="9">
    <source>
        <dbReference type="SMART" id="SM01002"/>
    </source>
</evidence>
<sequence>MSEQPQPKTIGILKTPNDPRVCLLPKEVKKLTGELALNILFEPGLGSSLDIDDAQYIQAGALPKSREEISKNSDTIVSINHTFSEVEMKGGCCFIGIFNPLFHDSKFAIYQKNNATVYSLDLLPRTTLAQSMDVLSSMASLAGYRAVIKAAEIYNGVFPMFTTAAGTLTPVKILVLGAGVAGLQAIATARRLGAVVEAFDVRKSAGEEVRSLGATFIEVEGYAESANAGGYAVEQSETYQKKQKELIHNHILSANIVISTANIPGRKAPLLIETRSVESMQPGSVIVDLAAEQGGNCELSKNKQIINHNGVTILGNSTLSAEIPAAASKLLSNNFFSFLKYKQKAEAQDNDPLLSASKIMDNGEWTHPHFIKQLQPA</sequence>
<accession>A0ABT8DIC8</accession>
<evidence type="ECO:0000256" key="5">
    <source>
        <dbReference type="ARBA" id="ARBA00022857"/>
    </source>
</evidence>
<comment type="function">
    <text evidence="1">The transhydrogenation between NADH and NADP is coupled to respiration and ATP hydrolysis and functions as a proton pump across the membrane.</text>
</comment>
<dbReference type="EC" id="7.1.1.1" evidence="3"/>
<protein>
    <recommendedName>
        <fullName evidence="3">proton-translocating NAD(P)(+) transhydrogenase</fullName>
        <ecNumber evidence="3">7.1.1.1</ecNumber>
    </recommendedName>
</protein>
<keyword evidence="12" id="KW-1185">Reference proteome</keyword>
<dbReference type="Gene3D" id="3.40.50.720">
    <property type="entry name" value="NAD(P)-binding Rossmann-like Domain"/>
    <property type="match status" value="2"/>
</dbReference>
<dbReference type="Pfam" id="PF01262">
    <property type="entry name" value="AlaDh_PNT_C"/>
    <property type="match status" value="1"/>
</dbReference>
<reference evidence="11 12" key="1">
    <citation type="submission" date="2023-06" db="EMBL/GenBank/DDBJ databases">
        <authorList>
            <person name="Ye Y.-Q."/>
            <person name="Du Z.-J."/>
        </authorList>
    </citation>
    <scope>NUCLEOTIDE SEQUENCE [LARGE SCALE GENOMIC DNA]</scope>
    <source>
        <strain evidence="11 12">SDUM287046</strain>
    </source>
</reference>
<evidence type="ECO:0000259" key="10">
    <source>
        <dbReference type="SMART" id="SM01003"/>
    </source>
</evidence>
<proteinExistence type="inferred from homology"/>